<dbReference type="PATRIC" id="fig|1703.6.peg.1547"/>
<proteinExistence type="predicted"/>
<gene>
    <name evidence="2" type="ORF">AE0388_1660</name>
</gene>
<protein>
    <submittedName>
        <fullName evidence="2">Uncharacterized protein</fullName>
    </submittedName>
</protein>
<keyword evidence="1" id="KW-1133">Transmembrane helix</keyword>
<dbReference type="RefSeq" id="WP_039209040.1">
    <property type="nucleotide sequence ID" value="NZ_JTJZ01000018.1"/>
</dbReference>
<dbReference type="EMBL" id="JTJZ01000018">
    <property type="protein sequence ID" value="KHS52677.1"/>
    <property type="molecule type" value="Genomic_DNA"/>
</dbReference>
<feature type="transmembrane region" description="Helical" evidence="1">
    <location>
        <begin position="37"/>
        <end position="57"/>
    </location>
</feature>
<sequence>MDPFTLGAGFGFGALLVGIIFAVICSSFTKEKGRSGGWWGLWGFLTTFIALIALVLLPRRAVTAAGR</sequence>
<comment type="caution">
    <text evidence="2">The sequence shown here is derived from an EMBL/GenBank/DDBJ whole genome shotgun (WGS) entry which is preliminary data.</text>
</comment>
<accession>A0A0B9APC6</accession>
<keyword evidence="1" id="KW-0472">Membrane</keyword>
<feature type="transmembrane region" description="Helical" evidence="1">
    <location>
        <begin position="6"/>
        <end position="25"/>
    </location>
</feature>
<evidence type="ECO:0000256" key="1">
    <source>
        <dbReference type="SAM" id="Phobius"/>
    </source>
</evidence>
<dbReference type="Proteomes" id="UP000031488">
    <property type="component" value="Unassembled WGS sequence"/>
</dbReference>
<keyword evidence="1" id="KW-0812">Transmembrane</keyword>
<organism evidence="2 3">
    <name type="scientific">Brevibacterium linens</name>
    <dbReference type="NCBI Taxonomy" id="1703"/>
    <lineage>
        <taxon>Bacteria</taxon>
        <taxon>Bacillati</taxon>
        <taxon>Actinomycetota</taxon>
        <taxon>Actinomycetes</taxon>
        <taxon>Micrococcales</taxon>
        <taxon>Brevibacteriaceae</taxon>
        <taxon>Brevibacterium</taxon>
    </lineage>
</organism>
<name>A0A0B9APC6_BRELN</name>
<evidence type="ECO:0000313" key="3">
    <source>
        <dbReference type="Proteomes" id="UP000031488"/>
    </source>
</evidence>
<reference evidence="2 3" key="1">
    <citation type="submission" date="2014-11" db="EMBL/GenBank/DDBJ databases">
        <title>Draft Genome Sequence of Brevibacterium linens AE038-8.</title>
        <authorList>
            <person name="Maizel D."/>
            <person name="Utturkar S.M."/>
            <person name="Brown S.D."/>
            <person name="Ferrero M."/>
            <person name="Rosen B.P."/>
        </authorList>
    </citation>
    <scope>NUCLEOTIDE SEQUENCE [LARGE SCALE GENOMIC DNA]</scope>
    <source>
        <strain evidence="2 3">AE038-8</strain>
    </source>
</reference>
<keyword evidence="3" id="KW-1185">Reference proteome</keyword>
<evidence type="ECO:0000313" key="2">
    <source>
        <dbReference type="EMBL" id="KHS52677.1"/>
    </source>
</evidence>
<dbReference type="AlphaFoldDB" id="A0A0B9APC6"/>